<accession>A0A1B6JPF0</accession>
<keyword evidence="1" id="KW-0732">Signal</keyword>
<proteinExistence type="predicted"/>
<evidence type="ECO:0000256" key="1">
    <source>
        <dbReference type="SAM" id="SignalP"/>
    </source>
</evidence>
<protein>
    <submittedName>
        <fullName evidence="2">Uncharacterized protein</fullName>
    </submittedName>
</protein>
<sequence>RAIQSALLLIPLLIFRKSSPGQYISALRGVSSGIICSGLLEAAVCVNLNHNPRVVGKRQAESLYITILSHKVSHGIILCSLYIKTCATDFSLGVPSVVFVVDAISS</sequence>
<dbReference type="AlphaFoldDB" id="A0A1B6JPF0"/>
<reference evidence="2" key="1">
    <citation type="submission" date="2015-11" db="EMBL/GenBank/DDBJ databases">
        <title>De novo transcriptome assembly of four potential Pierce s Disease insect vectors from Arizona vineyards.</title>
        <authorList>
            <person name="Tassone E.E."/>
        </authorList>
    </citation>
    <scope>NUCLEOTIDE SEQUENCE</scope>
</reference>
<feature type="non-terminal residue" evidence="2">
    <location>
        <position position="1"/>
    </location>
</feature>
<feature type="signal peptide" evidence="1">
    <location>
        <begin position="1"/>
        <end position="20"/>
    </location>
</feature>
<organism evidence="2">
    <name type="scientific">Homalodisca liturata</name>
    <dbReference type="NCBI Taxonomy" id="320908"/>
    <lineage>
        <taxon>Eukaryota</taxon>
        <taxon>Metazoa</taxon>
        <taxon>Ecdysozoa</taxon>
        <taxon>Arthropoda</taxon>
        <taxon>Hexapoda</taxon>
        <taxon>Insecta</taxon>
        <taxon>Pterygota</taxon>
        <taxon>Neoptera</taxon>
        <taxon>Paraneoptera</taxon>
        <taxon>Hemiptera</taxon>
        <taxon>Auchenorrhyncha</taxon>
        <taxon>Membracoidea</taxon>
        <taxon>Cicadellidae</taxon>
        <taxon>Cicadellinae</taxon>
        <taxon>Proconiini</taxon>
        <taxon>Homalodisca</taxon>
    </lineage>
</organism>
<feature type="chain" id="PRO_5008586004" evidence="1">
    <location>
        <begin position="21"/>
        <end position="106"/>
    </location>
</feature>
<evidence type="ECO:0000313" key="2">
    <source>
        <dbReference type="EMBL" id="JAT00744.1"/>
    </source>
</evidence>
<name>A0A1B6JPF0_9HEMI</name>
<dbReference type="EMBL" id="GECU01006963">
    <property type="protein sequence ID" value="JAT00744.1"/>
    <property type="molecule type" value="Transcribed_RNA"/>
</dbReference>
<gene>
    <name evidence="2" type="ORF">g.27371</name>
</gene>